<keyword evidence="11" id="KW-1185">Reference proteome</keyword>
<accession>A0A6P6H638</accession>
<evidence type="ECO:0000256" key="2">
    <source>
        <dbReference type="ARBA" id="ARBA00004623"/>
    </source>
</evidence>
<dbReference type="InterPro" id="IPR026849">
    <property type="entry name" value="ATG2"/>
</dbReference>
<keyword evidence="7" id="KW-0472">Membrane</keyword>
<keyword evidence="5" id="KW-0256">Endoplasmic reticulum</keyword>
<name>A0A6P6H638_PUMCO</name>
<dbReference type="GO" id="GO:0005789">
    <property type="term" value="C:endoplasmic reticulum membrane"/>
    <property type="evidence" value="ECO:0007669"/>
    <property type="project" value="UniProtKB-SubCell"/>
</dbReference>
<dbReference type="GO" id="GO:0061908">
    <property type="term" value="C:phagophore"/>
    <property type="evidence" value="ECO:0007669"/>
    <property type="project" value="TreeGrafter"/>
</dbReference>
<keyword evidence="6" id="KW-0445">Lipid transport</keyword>
<feature type="region of interest" description="Disordered" evidence="10">
    <location>
        <begin position="910"/>
        <end position="931"/>
    </location>
</feature>
<feature type="region of interest" description="Disordered" evidence="10">
    <location>
        <begin position="1252"/>
        <end position="1288"/>
    </location>
</feature>
<dbReference type="CTD" id="23130"/>
<dbReference type="GO" id="GO:0061723">
    <property type="term" value="P:glycophagy"/>
    <property type="evidence" value="ECO:0007669"/>
    <property type="project" value="TreeGrafter"/>
</dbReference>
<keyword evidence="4" id="KW-0813">Transport</keyword>
<evidence type="ECO:0000256" key="8">
    <source>
        <dbReference type="ARBA" id="ARBA00024479"/>
    </source>
</evidence>
<evidence type="ECO:0000256" key="10">
    <source>
        <dbReference type="SAM" id="MobiDB-lite"/>
    </source>
</evidence>
<evidence type="ECO:0000256" key="4">
    <source>
        <dbReference type="ARBA" id="ARBA00022448"/>
    </source>
</evidence>
<dbReference type="GO" id="GO:0006869">
    <property type="term" value="P:lipid transport"/>
    <property type="evidence" value="ECO:0007669"/>
    <property type="project" value="UniProtKB-KW"/>
</dbReference>
<dbReference type="RefSeq" id="XP_025771154.1">
    <property type="nucleotide sequence ID" value="XM_025915369.1"/>
</dbReference>
<dbReference type="GO" id="GO:0034727">
    <property type="term" value="P:piecemeal microautophagy of the nucleus"/>
    <property type="evidence" value="ECO:0007669"/>
    <property type="project" value="TreeGrafter"/>
</dbReference>
<proteinExistence type="inferred from homology"/>
<evidence type="ECO:0000256" key="3">
    <source>
        <dbReference type="ARBA" id="ARBA00009714"/>
    </source>
</evidence>
<evidence type="ECO:0000313" key="12">
    <source>
        <dbReference type="RefSeq" id="XP_025771154.1"/>
    </source>
</evidence>
<gene>
    <name evidence="12" type="primary">ATG2A</name>
</gene>
<evidence type="ECO:0000256" key="1">
    <source>
        <dbReference type="ARBA" id="ARBA00004406"/>
    </source>
</evidence>
<dbReference type="GO" id="GO:0043495">
    <property type="term" value="F:protein-membrane adaptor activity"/>
    <property type="evidence" value="ECO:0007669"/>
    <property type="project" value="TreeGrafter"/>
</dbReference>
<dbReference type="GeneID" id="112851920"/>
<comment type="catalytic activity">
    <reaction evidence="8">
        <text>a 1,2-diacyl-sn-glycero-3-phospho-L-serine(in) = a 1,2-diacyl-sn-glycero-3-phospho-L-serine(out)</text>
        <dbReference type="Rhea" id="RHEA:38663"/>
        <dbReference type="ChEBI" id="CHEBI:57262"/>
    </reaction>
</comment>
<comment type="subcellular location">
    <subcellularLocation>
        <location evidence="1">Endoplasmic reticulum membrane</location>
        <topology evidence="1">Peripheral membrane protein</topology>
    </subcellularLocation>
    <subcellularLocation>
        <location evidence="2">Preautophagosomal structure membrane</location>
        <topology evidence="2">Peripheral membrane protein</topology>
    </subcellularLocation>
</comment>
<feature type="region of interest" description="Disordered" evidence="10">
    <location>
        <begin position="401"/>
        <end position="422"/>
    </location>
</feature>
<dbReference type="GO" id="GO:0032266">
    <property type="term" value="F:phosphatidylinositol-3-phosphate binding"/>
    <property type="evidence" value="ECO:0007669"/>
    <property type="project" value="TreeGrafter"/>
</dbReference>
<feature type="compositionally biased region" description="Polar residues" evidence="10">
    <location>
        <begin position="1453"/>
        <end position="1469"/>
    </location>
</feature>
<feature type="region of interest" description="Disordered" evidence="10">
    <location>
        <begin position="760"/>
        <end position="779"/>
    </location>
</feature>
<dbReference type="Proteomes" id="UP000515131">
    <property type="component" value="Unplaced"/>
</dbReference>
<reference evidence="12" key="1">
    <citation type="submission" date="2025-08" db="UniProtKB">
        <authorList>
            <consortium name="RefSeq"/>
        </authorList>
    </citation>
    <scope>IDENTIFICATION</scope>
    <source>
        <tissue evidence="12">Blood</tissue>
    </source>
</reference>
<evidence type="ECO:0000256" key="6">
    <source>
        <dbReference type="ARBA" id="ARBA00023055"/>
    </source>
</evidence>
<comment type="catalytic activity">
    <reaction evidence="9">
        <text>a 1,2-diacyl-sn-glycero-3-phosphoethanolamine(in) = a 1,2-diacyl-sn-glycero-3-phosphoethanolamine(out)</text>
        <dbReference type="Rhea" id="RHEA:38895"/>
        <dbReference type="ChEBI" id="CHEBI:64612"/>
    </reaction>
</comment>
<dbReference type="GO" id="GO:0000422">
    <property type="term" value="P:autophagy of mitochondrion"/>
    <property type="evidence" value="ECO:0007669"/>
    <property type="project" value="TreeGrafter"/>
</dbReference>
<dbReference type="GO" id="GO:0000045">
    <property type="term" value="P:autophagosome assembly"/>
    <property type="evidence" value="ECO:0007669"/>
    <property type="project" value="TreeGrafter"/>
</dbReference>
<dbReference type="Pfam" id="PF13329">
    <property type="entry name" value="ATG2_CAD"/>
    <property type="match status" value="2"/>
</dbReference>
<dbReference type="PANTHER" id="PTHR13190:SF21">
    <property type="entry name" value="AUTOPHAGY-RELATED PROTEIN 2 HOMOLOG A"/>
    <property type="match status" value="1"/>
</dbReference>
<evidence type="ECO:0000313" key="11">
    <source>
        <dbReference type="Proteomes" id="UP000515131"/>
    </source>
</evidence>
<sequence length="1749" mass="192950">MSRWLWPWSNCVKERVCRYLLHHYLGHFFQEHLSLDQLSLDLYKGSVALRDIHLEIWSVNEVLESIESPLELVEGFVGSIEVAVPWAALLTDHCTVRVSGLQLTLQPRRGPGPGAADSQSWASCMTTSLQLAQECLRDGLPEPSEPPQPLEGLEMFAQTIETVLRRIKVTFLDTVVRVEHSPGDGEHGVAVEVHVQRLEYCDEAVRDPSQAPPVDVHQPPAFLHKLLQLAGVRLHFEELPPQEEPPKPPLQIGSCSGYMELTMKLKQNEAFPGPKLEVSGQLGSLHLLLTPRQLQRLQELFSAMSLADPEGLVDKLNKSRPLGAEDLWLIEQDLNEQLRAGAVAEPLSPEPLASPLVNLDNTDLFFSMAGLTSSVASALSELSLSDVDLGSSVHSDMAPRRLSAHAHPTGKTAPTPLPDTLRPDSLLKMTLGGMTLTLLQTSAPSSGPPDLSTHFFSEFDATKDGPFGSRDFHHLRPRFQRACPCSHVRLTGTAVQLSWELRTGRGRRTTSTQVHFGQLEVLECLWPRGAFEPEYTEILSFPGSLGSQASARPCAHLRHTQTLRRVSKSRPRRPAACHCHSELALDLADFQADVELGALDRLAALLRLATIPPPEPPAGLLTEPPPAAEQQTVVRLSAPQATLRLRFPIADLRPERDPWAGRAVRAEQLRLELSEPQFRSELSSGPGPPIPTRLELTCSDLHGTYEDGEKPPIPCLRVSKALDPKSPGHKYFLPQVVVTLNPQLSSAQWEVTPEKGEELELSAESPCELREPEPSPFSSKRTMYETEEMVIPGDPEEMKTFQSRALALSRCSLEVVLPSAHIFLPSKEAYESLYNRINNDLLMWEPADLLPTPDPTAHPPGFPGPSGCWHANFKMCKSAFKLALPGLLPTWLFDLTPDSDSDEEDAHFFSVGASGAPQPPAPESPGPRSQSTFSTLVTVLKGRITALCETKDEVGRRLETSHGELVLDVEQGTIFSVSQYRGQPGLGYFCLEAEKAKLYHRAAVADRLLPSRLEPPSFAPPAQLAPAIYPSEEGVTERGASGHTGQGRGPHMLSTAVRIHLDPHKNVKEFLVTLRLHRATLRHFMALPEQSWHSQLLEFLDVLDDPVLGYLPPTVITVLHTHLFSCAVDYRPLYLPVRVLVTAETFTLSSNIIMDTSTFLLRYAPPPPSSLYIPLQTGLQLLLPWPRDGEPVVTQLHPGPIIVQDGYFSRPLGSTDLLRAPAHFPVPSSRVVLREVSLVWHLYGGRDFGPHPGHRARGGFMSSRGSPSRCSGPNRPQNSWRTQGGSGRQHHVLMEIQLSKVSFQHEVYPAEPAPGPAAPGQELEERPLSRQVFIVQELEVRDRLASSQINKFLYLHTSERMPRRAHSNMLTIKALHVAPTTNLGGPECCLRVSLMPLRLNVDQDALLFLKDFFTSLAAGINPMVSVETSTEARPETRVQPSSLQEGQAEDTETPGSRETTGSGHRSSAEQQPIYFREFRFTSEVPIWLDYHGKHVTMDQVGTFAGLLIGLAQLNCSELKLKRLCCRHGLLGVDKVLGYALNEWLQDIRKNQLPGLLGGVGPMHSVVQLFQGFRDLLWLPIEQYRKDGRLMRGLQRGAASFGSSTASAALELSNRLVQAIQATAETVYDILSPAAPIPRSLQDKRSVRRLRKGHQPADLREGVAKAYDTVREGILDTAQTICDVASRGHEQKGLTGAVGGVIRQLPPTVVKPLILATEATSSLLGGMRNQILPDAHKDHALKWRSDEGQD</sequence>
<dbReference type="PANTHER" id="PTHR13190">
    <property type="entry name" value="AUTOPHAGY-RELATED 2, ISOFORM A"/>
    <property type="match status" value="1"/>
</dbReference>
<feature type="compositionally biased region" description="Low complexity" evidence="10">
    <location>
        <begin position="1262"/>
        <end position="1276"/>
    </location>
</feature>
<evidence type="ECO:0000256" key="5">
    <source>
        <dbReference type="ARBA" id="ARBA00022824"/>
    </source>
</evidence>
<feature type="region of interest" description="Disordered" evidence="10">
    <location>
        <begin position="1427"/>
        <end position="1469"/>
    </location>
</feature>
<organism evidence="11 12">
    <name type="scientific">Puma concolor</name>
    <name type="common">Mountain lion</name>
    <name type="synonym">Felis concolor</name>
    <dbReference type="NCBI Taxonomy" id="9696"/>
    <lineage>
        <taxon>Eukaryota</taxon>
        <taxon>Metazoa</taxon>
        <taxon>Chordata</taxon>
        <taxon>Craniata</taxon>
        <taxon>Vertebrata</taxon>
        <taxon>Euteleostomi</taxon>
        <taxon>Mammalia</taxon>
        <taxon>Eutheria</taxon>
        <taxon>Laurasiatheria</taxon>
        <taxon>Carnivora</taxon>
        <taxon>Feliformia</taxon>
        <taxon>Felidae</taxon>
        <taxon>Felinae</taxon>
        <taxon>Puma</taxon>
    </lineage>
</organism>
<evidence type="ECO:0000256" key="7">
    <source>
        <dbReference type="ARBA" id="ARBA00023136"/>
    </source>
</evidence>
<dbReference type="KEGG" id="pcoo:112851920"/>
<dbReference type="GO" id="GO:0061709">
    <property type="term" value="P:reticulophagy"/>
    <property type="evidence" value="ECO:0007669"/>
    <property type="project" value="TreeGrafter"/>
</dbReference>
<comment type="similarity">
    <text evidence="3">Belongs to the ATG2 family.</text>
</comment>
<evidence type="ECO:0000256" key="9">
    <source>
        <dbReference type="ARBA" id="ARBA00024615"/>
    </source>
</evidence>
<protein>
    <submittedName>
        <fullName evidence="12">Autophagy-related protein 2 homolog A</fullName>
    </submittedName>
</protein>
<dbReference type="GO" id="GO:0034045">
    <property type="term" value="C:phagophore assembly site membrane"/>
    <property type="evidence" value="ECO:0007669"/>
    <property type="project" value="UniProtKB-SubCell"/>
</dbReference>